<evidence type="ECO:0000313" key="10">
    <source>
        <dbReference type="Proteomes" id="UP000789342"/>
    </source>
</evidence>
<gene>
    <name evidence="9" type="ORF">AMORRO_LOCUS556</name>
</gene>
<comment type="caution">
    <text evidence="9">The sequence shown here is derived from an EMBL/GenBank/DDBJ whole genome shotgun (WGS) entry which is preliminary data.</text>
</comment>
<keyword evidence="10" id="KW-1185">Reference proteome</keyword>
<dbReference type="InterPro" id="IPR004680">
    <property type="entry name" value="Cit_transptr-like_dom"/>
</dbReference>
<feature type="domain" description="Citrate transporter-like" evidence="8">
    <location>
        <begin position="65"/>
        <end position="298"/>
    </location>
</feature>
<dbReference type="EMBL" id="CAJVPV010000161">
    <property type="protein sequence ID" value="CAG8445060.1"/>
    <property type="molecule type" value="Genomic_DNA"/>
</dbReference>
<organism evidence="9 10">
    <name type="scientific">Acaulospora morrowiae</name>
    <dbReference type="NCBI Taxonomy" id="94023"/>
    <lineage>
        <taxon>Eukaryota</taxon>
        <taxon>Fungi</taxon>
        <taxon>Fungi incertae sedis</taxon>
        <taxon>Mucoromycota</taxon>
        <taxon>Glomeromycotina</taxon>
        <taxon>Glomeromycetes</taxon>
        <taxon>Diversisporales</taxon>
        <taxon>Acaulosporaceae</taxon>
        <taxon>Acaulospora</taxon>
    </lineage>
</organism>
<proteinExistence type="predicted"/>
<dbReference type="GO" id="GO:0055085">
    <property type="term" value="P:transmembrane transport"/>
    <property type="evidence" value="ECO:0007669"/>
    <property type="project" value="InterPro"/>
</dbReference>
<feature type="transmembrane region" description="Helical" evidence="7">
    <location>
        <begin position="173"/>
        <end position="192"/>
    </location>
</feature>
<feature type="transmembrane region" description="Helical" evidence="7">
    <location>
        <begin position="55"/>
        <end position="73"/>
    </location>
</feature>
<feature type="transmembrane region" description="Helical" evidence="7">
    <location>
        <begin position="282"/>
        <end position="301"/>
    </location>
</feature>
<accession>A0A9N8YT86</accession>
<name>A0A9N8YT86_9GLOM</name>
<evidence type="ECO:0000313" key="9">
    <source>
        <dbReference type="EMBL" id="CAG8445060.1"/>
    </source>
</evidence>
<dbReference type="Pfam" id="PF03600">
    <property type="entry name" value="CitMHS"/>
    <property type="match status" value="1"/>
</dbReference>
<dbReference type="PANTHER" id="PTHR43302">
    <property type="entry name" value="TRANSPORTER ARSB-RELATED"/>
    <property type="match status" value="1"/>
</dbReference>
<evidence type="ECO:0000256" key="4">
    <source>
        <dbReference type="ARBA" id="ARBA00022692"/>
    </source>
</evidence>
<feature type="transmembrane region" description="Helical" evidence="7">
    <location>
        <begin position="482"/>
        <end position="504"/>
    </location>
</feature>
<feature type="transmembrane region" description="Helical" evidence="7">
    <location>
        <begin position="516"/>
        <end position="535"/>
    </location>
</feature>
<keyword evidence="4 7" id="KW-0812">Transmembrane</keyword>
<evidence type="ECO:0000256" key="5">
    <source>
        <dbReference type="ARBA" id="ARBA00022989"/>
    </source>
</evidence>
<evidence type="ECO:0000256" key="3">
    <source>
        <dbReference type="ARBA" id="ARBA00022475"/>
    </source>
</evidence>
<dbReference type="GO" id="GO:0005886">
    <property type="term" value="C:plasma membrane"/>
    <property type="evidence" value="ECO:0007669"/>
    <property type="project" value="UniProtKB-SubCell"/>
</dbReference>
<evidence type="ECO:0000256" key="7">
    <source>
        <dbReference type="SAM" id="Phobius"/>
    </source>
</evidence>
<evidence type="ECO:0000256" key="1">
    <source>
        <dbReference type="ARBA" id="ARBA00004651"/>
    </source>
</evidence>
<sequence>MQQDYPLDVYSWVALSLFLLVIFFVVFPISIPIPFSKRFPVIPFIHSSRSQPIKIPFNLATTPFYAIIILLACRCIEFKVVVDGFVGSEGIQPYSIMILFYSLAYICVSLDLTGFVEFCAYWFSNKSGKNGKKLFTYFYILFNLMSAFTSNDVVVLTGTMYYTRLANIKPPTAFLISEFMAANIASMTLYIGNPTNVIVAQAYNISFIKYSAWMLGPTIVSIVVAYIFLRIVFRNPKFIPQNVDPPKRDPKSVLRDKNGAIFGIFLLVCCLVTLMATSFTSIRVWVVTLPFAVVSLLRDFVHDLLEKKKTDNEQKNKSEDKEVEKFESKKDTVIENVEGKRDTVESNKDTIVENVESNKDVVIENVESKKDTSIDVESKLKNKVELSDSKLDHQNSTTLTVLAIENISKSSQNLESSSGQEQVIVIDKGYSDFRKEETGSSCESLEIEIQEDPENVSESRCFSFKHTFPTIYMVFMRMPRSLLPFSFGMFILVEVLSSLGWISLFAKAFSTLTPSFIPAVFVTAVISIILCNLLNNLPMTVLLTRILQHPNFANADHVNESVMTGCLFALVIGSNVGQNPEGYEIAGWILAIFKMEPWGNAGGFLERVPRADI</sequence>
<dbReference type="Proteomes" id="UP000789342">
    <property type="component" value="Unassembled WGS sequence"/>
</dbReference>
<dbReference type="PANTHER" id="PTHR43302:SF5">
    <property type="entry name" value="TRANSPORTER ARSB-RELATED"/>
    <property type="match status" value="1"/>
</dbReference>
<keyword evidence="3" id="KW-1003">Cell membrane</keyword>
<keyword evidence="6 7" id="KW-0472">Membrane</keyword>
<keyword evidence="5 7" id="KW-1133">Transmembrane helix</keyword>
<dbReference type="OrthoDB" id="442352at2759"/>
<evidence type="ECO:0000256" key="2">
    <source>
        <dbReference type="ARBA" id="ARBA00022448"/>
    </source>
</evidence>
<evidence type="ECO:0000259" key="8">
    <source>
        <dbReference type="Pfam" id="PF03600"/>
    </source>
</evidence>
<evidence type="ECO:0000256" key="6">
    <source>
        <dbReference type="ARBA" id="ARBA00023136"/>
    </source>
</evidence>
<dbReference type="AlphaFoldDB" id="A0A9N8YT86"/>
<reference evidence="9" key="1">
    <citation type="submission" date="2021-06" db="EMBL/GenBank/DDBJ databases">
        <authorList>
            <person name="Kallberg Y."/>
            <person name="Tangrot J."/>
            <person name="Rosling A."/>
        </authorList>
    </citation>
    <scope>NUCLEOTIDE SEQUENCE</scope>
    <source>
        <strain evidence="9">CL551</strain>
    </source>
</reference>
<feature type="transmembrane region" description="Helical" evidence="7">
    <location>
        <begin position="212"/>
        <end position="233"/>
    </location>
</feature>
<comment type="subcellular location">
    <subcellularLocation>
        <location evidence="1">Cell membrane</location>
        <topology evidence="1">Multi-pass membrane protein</topology>
    </subcellularLocation>
</comment>
<feature type="transmembrane region" description="Helical" evidence="7">
    <location>
        <begin position="12"/>
        <end position="35"/>
    </location>
</feature>
<keyword evidence="2" id="KW-0813">Transport</keyword>
<feature type="transmembrane region" description="Helical" evidence="7">
    <location>
        <begin position="94"/>
        <end position="123"/>
    </location>
</feature>
<feature type="transmembrane region" description="Helical" evidence="7">
    <location>
        <begin position="135"/>
        <end position="161"/>
    </location>
</feature>
<feature type="transmembrane region" description="Helical" evidence="7">
    <location>
        <begin position="258"/>
        <end position="276"/>
    </location>
</feature>
<protein>
    <submittedName>
        <fullName evidence="9">10884_t:CDS:1</fullName>
    </submittedName>
</protein>